<evidence type="ECO:0000313" key="5">
    <source>
        <dbReference type="Proteomes" id="UP000027037"/>
    </source>
</evidence>
<dbReference type="Proteomes" id="UP000027037">
    <property type="component" value="Unassembled WGS sequence"/>
</dbReference>
<comment type="similarity">
    <text evidence="1">Belongs to the 'GDXG' lipolytic enzyme family.</text>
</comment>
<proteinExistence type="inferred from homology"/>
<reference evidence="4 5" key="1">
    <citation type="journal article" date="2014" name="Antonie Van Leeuwenhoek">
        <title>Hyphomonas beringensis sp. nov. and Hyphomonas chukchiensis sp. nov., isolated from surface seawater of the Bering Sea and Chukchi Sea.</title>
        <authorList>
            <person name="Li C."/>
            <person name="Lai Q."/>
            <person name="Li G."/>
            <person name="Dong C."/>
            <person name="Wang J."/>
            <person name="Liao Y."/>
            <person name="Shao Z."/>
        </authorList>
    </citation>
    <scope>NUCLEOTIDE SEQUENCE [LARGE SCALE GENOMIC DNA]</scope>
    <source>
        <strain evidence="4 5">25B14_1</strain>
    </source>
</reference>
<dbReference type="SUPFAM" id="SSF53474">
    <property type="entry name" value="alpha/beta-Hydrolases"/>
    <property type="match status" value="1"/>
</dbReference>
<sequence>MSKETPDRFWIADTISPEARAKMEALVSYARAYQTNEMPAVTSEDWQARRQVREQMMELFNAPMLERLKPSIEDVELGGIPALKVTRNKPGPSKSTILYVHGGGFTYLSARSSLKSAVLMAEATGDTVYSIDYTLAPEAKWDEITMQVITAYQALLNEGYRADEIGFFGDSAGGSIVAGSTLRLRDMGIPMPAALLLHSPSTDLTGAGDTFTTLAFFDPGLEKEDTLYRLSQYAGSDDRKNPYASPAYGDFRTGFPPTLIQTGTREMLLSDSVRLYQAIERDGGDAVLDIYEGMPHVFPSLLDGTPESDAAYSRATKFWHEYLKPEPPA</sequence>
<dbReference type="InterPro" id="IPR013094">
    <property type="entry name" value="AB_hydrolase_3"/>
</dbReference>
<dbReference type="RefSeq" id="WP_034797412.1">
    <property type="nucleotide sequence ID" value="NZ_AWFF01000049.1"/>
</dbReference>
<feature type="domain" description="Alpha/beta hydrolase fold-3" evidence="3">
    <location>
        <begin position="97"/>
        <end position="299"/>
    </location>
</feature>
<dbReference type="AlphaFoldDB" id="A0A062U018"/>
<protein>
    <recommendedName>
        <fullName evidence="3">Alpha/beta hydrolase fold-3 domain-containing protein</fullName>
    </recommendedName>
</protein>
<dbReference type="STRING" id="1280946.HY29_16640"/>
<keyword evidence="5" id="KW-1185">Reference proteome</keyword>
<dbReference type="InterPro" id="IPR029058">
    <property type="entry name" value="AB_hydrolase_fold"/>
</dbReference>
<dbReference type="PANTHER" id="PTHR48081:SF30">
    <property type="entry name" value="ACETYL-HYDROLASE LIPR-RELATED"/>
    <property type="match status" value="1"/>
</dbReference>
<dbReference type="PANTHER" id="PTHR48081">
    <property type="entry name" value="AB HYDROLASE SUPERFAMILY PROTEIN C4A8.06C"/>
    <property type="match status" value="1"/>
</dbReference>
<dbReference type="Pfam" id="PF07859">
    <property type="entry name" value="Abhydrolase_3"/>
    <property type="match status" value="1"/>
</dbReference>
<dbReference type="eggNOG" id="COG0657">
    <property type="taxonomic scope" value="Bacteria"/>
</dbReference>
<dbReference type="PATRIC" id="fig|1280946.3.peg.2486"/>
<dbReference type="GO" id="GO:0004806">
    <property type="term" value="F:triacylglycerol lipase activity"/>
    <property type="evidence" value="ECO:0007669"/>
    <property type="project" value="TreeGrafter"/>
</dbReference>
<gene>
    <name evidence="4" type="ORF">HY29_16640</name>
</gene>
<dbReference type="OrthoDB" id="9806180at2"/>
<evidence type="ECO:0000313" key="4">
    <source>
        <dbReference type="EMBL" id="KCZ53646.1"/>
    </source>
</evidence>
<dbReference type="InterPro" id="IPR050300">
    <property type="entry name" value="GDXG_lipolytic_enzyme"/>
</dbReference>
<name>A0A062U018_9PROT</name>
<accession>A0A062U018</accession>
<dbReference type="EMBL" id="AWFF01000049">
    <property type="protein sequence ID" value="KCZ53646.1"/>
    <property type="molecule type" value="Genomic_DNA"/>
</dbReference>
<evidence type="ECO:0000256" key="2">
    <source>
        <dbReference type="ARBA" id="ARBA00022801"/>
    </source>
</evidence>
<organism evidence="4 5">
    <name type="scientific">Hyphomonas beringensis</name>
    <dbReference type="NCBI Taxonomy" id="1280946"/>
    <lineage>
        <taxon>Bacteria</taxon>
        <taxon>Pseudomonadati</taxon>
        <taxon>Pseudomonadota</taxon>
        <taxon>Alphaproteobacteria</taxon>
        <taxon>Hyphomonadales</taxon>
        <taxon>Hyphomonadaceae</taxon>
        <taxon>Hyphomonas</taxon>
    </lineage>
</organism>
<comment type="caution">
    <text evidence="4">The sequence shown here is derived from an EMBL/GenBank/DDBJ whole genome shotgun (WGS) entry which is preliminary data.</text>
</comment>
<dbReference type="Gene3D" id="3.40.50.1820">
    <property type="entry name" value="alpha/beta hydrolase"/>
    <property type="match status" value="1"/>
</dbReference>
<evidence type="ECO:0000256" key="1">
    <source>
        <dbReference type="ARBA" id="ARBA00010515"/>
    </source>
</evidence>
<evidence type="ECO:0000259" key="3">
    <source>
        <dbReference type="Pfam" id="PF07859"/>
    </source>
</evidence>
<keyword evidence="2" id="KW-0378">Hydrolase</keyword>